<evidence type="ECO:0000313" key="3">
    <source>
        <dbReference type="RefSeq" id="XP_070310996.1"/>
    </source>
</evidence>
<evidence type="ECO:0000313" key="2">
    <source>
        <dbReference type="Proteomes" id="UP001652640"/>
    </source>
</evidence>
<protein>
    <submittedName>
        <fullName evidence="3">Uncharacterized protein</fullName>
    </submittedName>
</protein>
<dbReference type="RefSeq" id="XP_070310996.1">
    <property type="nucleotide sequence ID" value="XM_070454895.1"/>
</dbReference>
<feature type="region of interest" description="Disordered" evidence="1">
    <location>
        <begin position="1"/>
        <end position="60"/>
    </location>
</feature>
<reference evidence="2" key="1">
    <citation type="journal article" date="2022" name="J. Hered.">
        <title>A De Novo Chromosome-Level Genome Assembly of the White-Tailed Deer, Odocoileus Virginianus.</title>
        <authorList>
            <person name="London E.W."/>
            <person name="Roca A.L."/>
            <person name="Novakofski J.E."/>
            <person name="Mateus-Pinilla N.E."/>
        </authorList>
    </citation>
    <scope>NUCLEOTIDE SEQUENCE [LARGE SCALE GENOMIC DNA]</scope>
</reference>
<dbReference type="Proteomes" id="UP001652640">
    <property type="component" value="Chromosome 24"/>
</dbReference>
<evidence type="ECO:0000256" key="1">
    <source>
        <dbReference type="SAM" id="MobiDB-lite"/>
    </source>
</evidence>
<feature type="region of interest" description="Disordered" evidence="1">
    <location>
        <begin position="76"/>
        <end position="152"/>
    </location>
</feature>
<organism evidence="2 3">
    <name type="scientific">Odocoileus virginianus</name>
    <name type="common">White-tailed deer</name>
    <dbReference type="NCBI Taxonomy" id="9874"/>
    <lineage>
        <taxon>Eukaryota</taxon>
        <taxon>Metazoa</taxon>
        <taxon>Chordata</taxon>
        <taxon>Craniata</taxon>
        <taxon>Vertebrata</taxon>
        <taxon>Euteleostomi</taxon>
        <taxon>Mammalia</taxon>
        <taxon>Eutheria</taxon>
        <taxon>Laurasiatheria</taxon>
        <taxon>Artiodactyla</taxon>
        <taxon>Ruminantia</taxon>
        <taxon>Pecora</taxon>
        <taxon>Cervidae</taxon>
        <taxon>Odocoileinae</taxon>
        <taxon>Odocoileus</taxon>
    </lineage>
</organism>
<proteinExistence type="predicted"/>
<keyword evidence="2" id="KW-1185">Reference proteome</keyword>
<dbReference type="GeneID" id="139030951"/>
<reference evidence="3" key="2">
    <citation type="submission" date="2025-08" db="UniProtKB">
        <authorList>
            <consortium name="RefSeq"/>
        </authorList>
    </citation>
    <scope>IDENTIFICATION</scope>
    <source>
        <tissue evidence="3">Tongue muscle</tissue>
    </source>
</reference>
<name>A0ABM4H600_ODOVR</name>
<sequence>MVQLAGTKALVRDASSSASRHRSLPGGASWTRCTRARGARQAVPTIRKASGSPPARPAGCGVSRWVRRLVYCRPRHVRTEPPRQPAPGQPLPSRGSNPLPCKSPGTGGTLPPPARCAPREHPPPPQPSSTGAERLGTPGTGGGPSAELWAPVLPGAGVGRGVPAPAREATWGFWGTSLPRCKGSRFIVRTYQDLLTVKWKVRIQGRWSVASKVIRWRSGDPQVPRYLPKKEKLEKDPSKAIVNSSPSQWLLTHLTVPAGTGMCWPGVEMPGVLTHGLEEKEDMT</sequence>
<accession>A0ABM4H600</accession>
<gene>
    <name evidence="3" type="primary">LOC139030951</name>
</gene>